<feature type="compositionally biased region" description="Low complexity" evidence="1">
    <location>
        <begin position="514"/>
        <end position="543"/>
    </location>
</feature>
<feature type="compositionally biased region" description="Polar residues" evidence="1">
    <location>
        <begin position="611"/>
        <end position="627"/>
    </location>
</feature>
<evidence type="ECO:0000313" key="2">
    <source>
        <dbReference type="EMBL" id="KAA6402843.1"/>
    </source>
</evidence>
<feature type="compositionally biased region" description="Polar residues" evidence="1">
    <location>
        <begin position="1"/>
        <end position="12"/>
    </location>
</feature>
<comment type="caution">
    <text evidence="2">The sequence shown here is derived from an EMBL/GenBank/DDBJ whole genome shotgun (WGS) entry which is preliminary data.</text>
</comment>
<name>A0A5J4X755_9EUKA</name>
<feature type="region of interest" description="Disordered" evidence="1">
    <location>
        <begin position="1"/>
        <end position="452"/>
    </location>
</feature>
<feature type="compositionally biased region" description="Basic residues" evidence="1">
    <location>
        <begin position="664"/>
        <end position="677"/>
    </location>
</feature>
<feature type="compositionally biased region" description="Polar residues" evidence="1">
    <location>
        <begin position="397"/>
        <end position="406"/>
    </location>
</feature>
<feature type="compositionally biased region" description="Low complexity" evidence="1">
    <location>
        <begin position="484"/>
        <end position="502"/>
    </location>
</feature>
<feature type="compositionally biased region" description="Basic and acidic residues" evidence="1">
    <location>
        <begin position="86"/>
        <end position="396"/>
    </location>
</feature>
<feature type="compositionally biased region" description="Basic and acidic residues" evidence="1">
    <location>
        <begin position="65"/>
        <end position="80"/>
    </location>
</feature>
<dbReference type="Proteomes" id="UP000324800">
    <property type="component" value="Unassembled WGS sequence"/>
</dbReference>
<feature type="compositionally biased region" description="Polar residues" evidence="1">
    <location>
        <begin position="544"/>
        <end position="554"/>
    </location>
</feature>
<organism evidence="2 3">
    <name type="scientific">Streblomastix strix</name>
    <dbReference type="NCBI Taxonomy" id="222440"/>
    <lineage>
        <taxon>Eukaryota</taxon>
        <taxon>Metamonada</taxon>
        <taxon>Preaxostyla</taxon>
        <taxon>Oxymonadida</taxon>
        <taxon>Streblomastigidae</taxon>
        <taxon>Streblomastix</taxon>
    </lineage>
</organism>
<dbReference type="Gene3D" id="1.25.10.10">
    <property type="entry name" value="Leucine-rich Repeat Variant"/>
    <property type="match status" value="2"/>
</dbReference>
<gene>
    <name evidence="2" type="ORF">EZS28_001630</name>
</gene>
<feature type="region of interest" description="Disordered" evidence="1">
    <location>
        <begin position="663"/>
        <end position="682"/>
    </location>
</feature>
<dbReference type="InterPro" id="IPR011989">
    <property type="entry name" value="ARM-like"/>
</dbReference>
<dbReference type="EMBL" id="SNRW01000175">
    <property type="protein sequence ID" value="KAA6402843.1"/>
    <property type="molecule type" value="Genomic_DNA"/>
</dbReference>
<dbReference type="SUPFAM" id="SSF48371">
    <property type="entry name" value="ARM repeat"/>
    <property type="match status" value="1"/>
</dbReference>
<sequence>MTNNPSVEINDSGQEEGKPHSQTQSFNSVSEVNNQHGSIPQVTQTNDSPSQIYKDIEQQQTQQDNKTDNENPPEADKQNEAGKSSDGSKTKEEGITNQKEKDKEKEDAKVNEKEKDQQKEKPKEDKDKENETWDVVEKDEAKEQEKANELLKQQQEIDKQKKKDRRKDKDKDKEIQKQKEIEAEKEKEKEKLQQLEKEKELKKQKEKEREKERQKRKEKEKEKEKELQQKKDKEKEKENIKANDKQNDKANAKESDKDKVQDKKKEKEKDPKKENQKEKEQEKEKEKEKKKDEKKKNEKDQQKDKVQKKDDKQDTKDSKSQKKEDNKDADKEKLKEQERIKEQEKLKEQERIKEQERLKEQERIRVQEQIKEQERLKAKEALKEKNRLEKEKEKQRWSQSAGTKSISFDKVKENEKEKEKQKEKDSSRIGNTSTQTASSSYISGSGSSANQNAFSQVRTTTIFAKDQLKFSGDHRRKSSASVRIQPAQIQTTPQSTTSSSSQYKLKSPPLVSPRINQQSSLNSSRSSRSITNQSQTSTSNILSPKTSQPTSNAPRSIHMANASYSLNNTTKGADKQSFTITALANQPQRSTEKPVFTLNNSPVKIAQKLSASTNTLDKSQLSTTTDKQQQQQQQVHQTPANKYAVAALPNVIQVPSTDQSLIRPHAHHHHHHHHRHNKGEPESVVDQYNELPFRSKSTVPKVQVAQIMVKSPQGGIGGPAAAKGPGVRVPKQRAQSMPRVEDLNYEVVQQQNLAEGYIVRLNQMKLELNRDRVTKERINSYMTPEVLKELKEMLIWSNQTRRTQDLKIVQLRACQIIESIVVDNKGIVDRVIKSGIVEEILATINTVLLSHIQHVNLFLLHEFFEVCSDEQKLIYIGKGFIPAMRRILDSQDELCVLMAVWMIERLLCASFLQTPIGAINEARRIIENDGTLEKLVIVLQNDEYGDQEINRKAAMAIGQAFKAAPIPADFRNEVIVLIKKITNSDDEDVCGDAIRVLAGLAECQENHVIILSANYQQDIKNQLTHNHDLIVEYSLQLVLNILTHGLKETIDLARAVLPIPRIAELTKSATQAIADNAKAIIKKLEQP</sequence>
<evidence type="ECO:0000313" key="3">
    <source>
        <dbReference type="Proteomes" id="UP000324800"/>
    </source>
</evidence>
<protein>
    <submittedName>
        <fullName evidence="2">Uncharacterized protein</fullName>
    </submittedName>
</protein>
<feature type="compositionally biased region" description="Basic and acidic residues" evidence="1">
    <location>
        <begin position="407"/>
        <end position="427"/>
    </location>
</feature>
<accession>A0A5J4X755</accession>
<proteinExistence type="predicted"/>
<feature type="compositionally biased region" description="Low complexity" evidence="1">
    <location>
        <begin position="432"/>
        <end position="449"/>
    </location>
</feature>
<feature type="compositionally biased region" description="Polar residues" evidence="1">
    <location>
        <begin position="20"/>
        <end position="50"/>
    </location>
</feature>
<dbReference type="AlphaFoldDB" id="A0A5J4X755"/>
<feature type="region of interest" description="Disordered" evidence="1">
    <location>
        <begin position="468"/>
        <end position="555"/>
    </location>
</feature>
<feature type="region of interest" description="Disordered" evidence="1">
    <location>
        <begin position="611"/>
        <end position="639"/>
    </location>
</feature>
<evidence type="ECO:0000256" key="1">
    <source>
        <dbReference type="SAM" id="MobiDB-lite"/>
    </source>
</evidence>
<reference evidence="2 3" key="1">
    <citation type="submission" date="2019-03" db="EMBL/GenBank/DDBJ databases">
        <title>Single cell metagenomics reveals metabolic interactions within the superorganism composed of flagellate Streblomastix strix and complex community of Bacteroidetes bacteria on its surface.</title>
        <authorList>
            <person name="Treitli S.C."/>
            <person name="Kolisko M."/>
            <person name="Husnik F."/>
            <person name="Keeling P."/>
            <person name="Hampl V."/>
        </authorList>
    </citation>
    <scope>NUCLEOTIDE SEQUENCE [LARGE SCALE GENOMIC DNA]</scope>
    <source>
        <strain evidence="2">ST1C</strain>
    </source>
</reference>
<dbReference type="InterPro" id="IPR016024">
    <property type="entry name" value="ARM-type_fold"/>
</dbReference>